<dbReference type="GO" id="GO:0016301">
    <property type="term" value="F:kinase activity"/>
    <property type="evidence" value="ECO:0007669"/>
    <property type="project" value="UniProtKB-KW"/>
</dbReference>
<dbReference type="InterPro" id="IPR001611">
    <property type="entry name" value="Leu-rich_rpt"/>
</dbReference>
<keyword evidence="7" id="KW-1185">Reference proteome</keyword>
<feature type="compositionally biased region" description="Low complexity" evidence="5">
    <location>
        <begin position="108"/>
        <end position="125"/>
    </location>
</feature>
<keyword evidence="6" id="KW-0808">Transferase</keyword>
<feature type="region of interest" description="Disordered" evidence="5">
    <location>
        <begin position="1"/>
        <end position="140"/>
    </location>
</feature>
<evidence type="ECO:0000313" key="6">
    <source>
        <dbReference type="EMBL" id="CAB9516657.1"/>
    </source>
</evidence>
<keyword evidence="6" id="KW-0418">Kinase</keyword>
<accession>A0A9N8HL51</accession>
<keyword evidence="6" id="KW-0675">Receptor</keyword>
<name>A0A9N8HL51_9STRA</name>
<feature type="compositionally biased region" description="Polar residues" evidence="5">
    <location>
        <begin position="13"/>
        <end position="48"/>
    </location>
</feature>
<dbReference type="Pfam" id="PF00560">
    <property type="entry name" value="LRR_1"/>
    <property type="match status" value="1"/>
</dbReference>
<feature type="region of interest" description="Disordered" evidence="5">
    <location>
        <begin position="334"/>
        <end position="375"/>
    </location>
</feature>
<proteinExistence type="predicted"/>
<feature type="compositionally biased region" description="Low complexity" evidence="5">
    <location>
        <begin position="292"/>
        <end position="310"/>
    </location>
</feature>
<feature type="compositionally biased region" description="Low complexity" evidence="5">
    <location>
        <begin position="201"/>
        <end position="229"/>
    </location>
</feature>
<protein>
    <submittedName>
        <fullName evidence="6">Receptor-like protein kinase</fullName>
    </submittedName>
</protein>
<evidence type="ECO:0000256" key="1">
    <source>
        <dbReference type="ARBA" id="ARBA00004370"/>
    </source>
</evidence>
<evidence type="ECO:0000256" key="3">
    <source>
        <dbReference type="ARBA" id="ARBA00022737"/>
    </source>
</evidence>
<dbReference type="Gene3D" id="3.80.10.10">
    <property type="entry name" value="Ribonuclease Inhibitor"/>
    <property type="match status" value="2"/>
</dbReference>
<feature type="region of interest" description="Disordered" evidence="5">
    <location>
        <begin position="185"/>
        <end position="310"/>
    </location>
</feature>
<dbReference type="FunFam" id="3.80.10.10:FF:000400">
    <property type="entry name" value="Nuclear pore complex protein NUP107"/>
    <property type="match status" value="1"/>
</dbReference>
<dbReference type="InterPro" id="IPR032675">
    <property type="entry name" value="LRR_dom_sf"/>
</dbReference>
<feature type="compositionally biased region" description="Low complexity" evidence="5">
    <location>
        <begin position="408"/>
        <end position="417"/>
    </location>
</feature>
<evidence type="ECO:0000313" key="7">
    <source>
        <dbReference type="Proteomes" id="UP001153069"/>
    </source>
</evidence>
<feature type="region of interest" description="Disordered" evidence="5">
    <location>
        <begin position="491"/>
        <end position="536"/>
    </location>
</feature>
<keyword evidence="4" id="KW-0472">Membrane</keyword>
<feature type="compositionally biased region" description="Low complexity" evidence="5">
    <location>
        <begin position="354"/>
        <end position="374"/>
    </location>
</feature>
<feature type="compositionally biased region" description="Low complexity" evidence="5">
    <location>
        <begin position="55"/>
        <end position="71"/>
    </location>
</feature>
<evidence type="ECO:0000256" key="5">
    <source>
        <dbReference type="SAM" id="MobiDB-lite"/>
    </source>
</evidence>
<feature type="compositionally biased region" description="Polar residues" evidence="5">
    <location>
        <begin position="492"/>
        <end position="516"/>
    </location>
</feature>
<organism evidence="6 7">
    <name type="scientific">Seminavis robusta</name>
    <dbReference type="NCBI Taxonomy" id="568900"/>
    <lineage>
        <taxon>Eukaryota</taxon>
        <taxon>Sar</taxon>
        <taxon>Stramenopiles</taxon>
        <taxon>Ochrophyta</taxon>
        <taxon>Bacillariophyta</taxon>
        <taxon>Bacillariophyceae</taxon>
        <taxon>Bacillariophycidae</taxon>
        <taxon>Naviculales</taxon>
        <taxon>Naviculaceae</taxon>
        <taxon>Seminavis</taxon>
    </lineage>
</organism>
<sequence>MTQEDASGLFDNPDSTVSPTAASTGFPTSVPTAENTGGASKSSNQPTAELTHENTSPGSPTTAASSLTSLTFVPTQETTQEDISELIDAPDSTLTPSTGATHLPTSPPTIDSTTSASSSTTSSPTIFASEENTQENVWTALPVYEDMDNTSYPTSSASGSPASLPTMAPSIFSSLANVATEVTKEESILTSPPFFDDYKTTDPTSETTEVPTSPPTMGSSAGSTSWTGSPTMATTEETTQEDALPLLDDPDRTTSVPTEETAQENISALTGGPAETFSPSAGATGSPTTLQTMESTSASSTSEESISTSTPSFETIYPTALDSSTVVDSVHSSLPESLNTGIPTEAPNETPLDSPTSVPVVTPTAPTKSPTASPHADVMPTVLILDEQTKTPSVQTDGEEEVHLGDETAATSTTSPSADQTIELWGSGENLDSVSGANVTASEIPTLSPTVSVGGVDGPTGSAAFTASPTFIQDREDEPPEDVITLTFHPLHSSTNKPSAHPSQAPSARPSLSPSDFPSVAPTEPAPTTRCGTTPNERRADIYTVAAAISGYEVFDDVEGPHYQAVRWLMISDDVQICASDENMVQRYVLALLYYATSGDINWRKCSQSADTPCPEGHVRFLSGTDECDWDGVTCEDGKVTHLNLDERQLHGQLPHELSALDELQEIDMDSNWLVGTIPETLGSLSKLEILDLDRNSLSGTIPESIYSAPSLRNIDLDYNSLSGSISTAIGNLSNLFFLQVDFNQFTGTIPTEVGNLPNVHYFSVLGNDFDGEIPTELCNGFVHIYANCFMCDEAGSCCTACLPGES</sequence>
<evidence type="ECO:0000256" key="4">
    <source>
        <dbReference type="ARBA" id="ARBA00023136"/>
    </source>
</evidence>
<dbReference type="EMBL" id="CAICTM010000797">
    <property type="protein sequence ID" value="CAB9516657.1"/>
    <property type="molecule type" value="Genomic_DNA"/>
</dbReference>
<dbReference type="GO" id="GO:0016020">
    <property type="term" value="C:membrane"/>
    <property type="evidence" value="ECO:0007669"/>
    <property type="project" value="UniProtKB-SubCell"/>
</dbReference>
<comment type="caution">
    <text evidence="6">The sequence shown here is derived from an EMBL/GenBank/DDBJ whole genome shotgun (WGS) entry which is preliminary data.</text>
</comment>
<feature type="compositionally biased region" description="Polar residues" evidence="5">
    <location>
        <begin position="277"/>
        <end position="291"/>
    </location>
</feature>
<dbReference type="Pfam" id="PF13855">
    <property type="entry name" value="LRR_8"/>
    <property type="match status" value="1"/>
</dbReference>
<dbReference type="OrthoDB" id="48824at2759"/>
<comment type="subcellular location">
    <subcellularLocation>
        <location evidence="1">Membrane</location>
    </subcellularLocation>
</comment>
<dbReference type="PANTHER" id="PTHR47988">
    <property type="entry name" value="SOMATIC EMBRYOGENESIS RECEPTOR KINASE 1"/>
    <property type="match status" value="1"/>
</dbReference>
<dbReference type="Proteomes" id="UP001153069">
    <property type="component" value="Unassembled WGS sequence"/>
</dbReference>
<reference evidence="6" key="1">
    <citation type="submission" date="2020-06" db="EMBL/GenBank/DDBJ databases">
        <authorList>
            <consortium name="Plant Systems Biology data submission"/>
        </authorList>
    </citation>
    <scope>NUCLEOTIDE SEQUENCE</scope>
    <source>
        <strain evidence="6">D6</strain>
    </source>
</reference>
<keyword evidence="3" id="KW-0677">Repeat</keyword>
<feature type="region of interest" description="Disordered" evidence="5">
    <location>
        <begin position="391"/>
        <end position="417"/>
    </location>
</feature>
<gene>
    <name evidence="6" type="ORF">SEMRO_798_G203990.1</name>
</gene>
<dbReference type="AlphaFoldDB" id="A0A9N8HL51"/>
<dbReference type="SUPFAM" id="SSF52058">
    <property type="entry name" value="L domain-like"/>
    <property type="match status" value="1"/>
</dbReference>
<feature type="compositionally biased region" description="Polar residues" evidence="5">
    <location>
        <begin position="253"/>
        <end position="268"/>
    </location>
</feature>
<evidence type="ECO:0000256" key="2">
    <source>
        <dbReference type="ARBA" id="ARBA00022729"/>
    </source>
</evidence>
<keyword evidence="2" id="KW-0732">Signal</keyword>